<protein>
    <submittedName>
        <fullName evidence="1">Uncharacterized protein</fullName>
    </submittedName>
</protein>
<dbReference type="InterPro" id="IPR010985">
    <property type="entry name" value="Ribbon_hlx_hlx"/>
</dbReference>
<dbReference type="RefSeq" id="WP_003429812.1">
    <property type="nucleotide sequence ID" value="NZ_AP031492.1"/>
</dbReference>
<dbReference type="GO" id="GO:0006355">
    <property type="term" value="P:regulation of DNA-templated transcription"/>
    <property type="evidence" value="ECO:0007669"/>
    <property type="project" value="InterPro"/>
</dbReference>
<organism evidence="1">
    <name type="scientific">Clostridioides difficile</name>
    <name type="common">Peptoclostridium difficile</name>
    <dbReference type="NCBI Taxonomy" id="1496"/>
    <lineage>
        <taxon>Bacteria</taxon>
        <taxon>Bacillati</taxon>
        <taxon>Bacillota</taxon>
        <taxon>Clostridia</taxon>
        <taxon>Peptostreptococcales</taxon>
        <taxon>Peptostreptococcaceae</taxon>
        <taxon>Clostridioides</taxon>
    </lineage>
</organism>
<dbReference type="EMBL" id="LK933005">
    <property type="protein sequence ID" value="CDT23120.1"/>
    <property type="molecule type" value="Genomic_DNA"/>
</dbReference>
<accession>A0A069A1T1</accession>
<dbReference type="SUPFAM" id="SSF47598">
    <property type="entry name" value="Ribbon-helix-helix"/>
    <property type="match status" value="1"/>
</dbReference>
<evidence type="ECO:0000313" key="1">
    <source>
        <dbReference type="EMBL" id="CDS84627.1"/>
    </source>
</evidence>
<reference evidence="1" key="1">
    <citation type="submission" date="2014-07" db="EMBL/GenBank/DDBJ databases">
        <authorList>
            <person name="Monot Marc"/>
        </authorList>
    </citation>
    <scope>NUCLEOTIDE SEQUENCE</scope>
    <source>
        <strain evidence="3">7032989</strain>
        <strain evidence="2">7032994</strain>
    </source>
</reference>
<reference evidence="4" key="4">
    <citation type="submission" date="2021-06" db="EMBL/GenBank/DDBJ databases">
        <authorList>
            <consortium name="NCBI Pathogen Detection Project"/>
        </authorList>
    </citation>
    <scope>NUCLEOTIDE SEQUENCE</scope>
    <source>
        <strain evidence="4">HN1000</strain>
    </source>
</reference>
<evidence type="ECO:0000313" key="3">
    <source>
        <dbReference type="EMBL" id="CDT23120.1"/>
    </source>
</evidence>
<name>A0A069A1T1_CLODI</name>
<sequence>MNSNKKRITVRMPEKLNEEITKKSKYLGLTKNSFILDILWKEFELLEYRSYKKEVDKHE</sequence>
<dbReference type="EMBL" id="FUPS01000001">
    <property type="protein sequence ID" value="SJR86996.1"/>
    <property type="molecule type" value="Genomic_DNA"/>
</dbReference>
<evidence type="ECO:0000313" key="2">
    <source>
        <dbReference type="EMBL" id="CDS86725.1"/>
    </source>
</evidence>
<dbReference type="Proteomes" id="UP000189137">
    <property type="component" value="Unassembled WGS sequence"/>
</dbReference>
<dbReference type="Gene3D" id="1.10.1220.10">
    <property type="entry name" value="Met repressor-like"/>
    <property type="match status" value="1"/>
</dbReference>
<evidence type="ECO:0000313" key="6">
    <source>
        <dbReference type="Proteomes" id="UP000189137"/>
    </source>
</evidence>
<dbReference type="Proteomes" id="UP000878956">
    <property type="component" value="Unassembled WGS sequence"/>
</dbReference>
<dbReference type="EMBL" id="LK932396">
    <property type="protein sequence ID" value="CDS86725.1"/>
    <property type="molecule type" value="Genomic_DNA"/>
</dbReference>
<dbReference type="InterPro" id="IPR013321">
    <property type="entry name" value="Arc_rbn_hlx_hlx"/>
</dbReference>
<evidence type="ECO:0000313" key="4">
    <source>
        <dbReference type="EMBL" id="HBH1541691.1"/>
    </source>
</evidence>
<proteinExistence type="predicted"/>
<dbReference type="EMBL" id="DAEPXK010000009">
    <property type="protein sequence ID" value="HBH1541691.1"/>
    <property type="molecule type" value="Genomic_DNA"/>
</dbReference>
<evidence type="ECO:0000313" key="5">
    <source>
        <dbReference type="EMBL" id="SJR86996.1"/>
    </source>
</evidence>
<dbReference type="EMBL" id="LK932486">
    <property type="protein sequence ID" value="CDS84627.1"/>
    <property type="molecule type" value="Genomic_DNA"/>
</dbReference>
<reference evidence="5 6" key="2">
    <citation type="submission" date="2017-02" db="EMBL/GenBank/DDBJ databases">
        <authorList>
            <consortium name="Pathogen Informatics"/>
        </authorList>
    </citation>
    <scope>NUCLEOTIDE SEQUENCE [LARGE SCALE GENOMIC DNA]</scope>
    <source>
        <strain evidence="5 6">VRECD0157</strain>
    </source>
</reference>
<reference evidence="4" key="3">
    <citation type="journal article" date="2018" name="Genome Biol.">
        <title>SKESA: strategic k-mer extension for scrupulous assemblies.</title>
        <authorList>
            <person name="Souvorov A."/>
            <person name="Agarwala R."/>
            <person name="Lipman D.J."/>
        </authorList>
    </citation>
    <scope>NUCLEOTIDE SEQUENCE</scope>
    <source>
        <strain evidence="4">HN1000</strain>
    </source>
</reference>
<dbReference type="PATRIC" id="fig|1496.1371.peg.3340"/>
<dbReference type="AlphaFoldDB" id="A0A069A1T1"/>
<gene>
    <name evidence="3" type="ORF">BN1095_340340</name>
    <name evidence="1" type="ORF">BN1096_350050</name>
    <name evidence="2" type="ORF">BN1097_580055</name>
    <name evidence="4" type="ORF">KRM00_001158</name>
    <name evidence="5" type="ORF">SAMEA3375112_00487</name>
</gene>